<dbReference type="GO" id="GO:0071546">
    <property type="term" value="C:pi-body"/>
    <property type="evidence" value="ECO:0007669"/>
    <property type="project" value="TreeGrafter"/>
</dbReference>
<keyword evidence="7" id="KW-0472">Membrane</keyword>
<dbReference type="STRING" id="299467.A0A443STH6"/>
<dbReference type="SMART" id="SM00248">
    <property type="entry name" value="ANK"/>
    <property type="match status" value="4"/>
</dbReference>
<evidence type="ECO:0000256" key="1">
    <source>
        <dbReference type="ARBA" id="ARBA00004175"/>
    </source>
</evidence>
<keyword evidence="7" id="KW-0812">Transmembrane</keyword>
<evidence type="ECO:0000256" key="3">
    <source>
        <dbReference type="ARBA" id="ARBA00022537"/>
    </source>
</evidence>
<evidence type="ECO:0000256" key="4">
    <source>
        <dbReference type="ARBA" id="ARBA00023028"/>
    </source>
</evidence>
<feature type="domain" description="SAM" evidence="8">
    <location>
        <begin position="311"/>
        <end position="374"/>
    </location>
</feature>
<dbReference type="InterPro" id="IPR002110">
    <property type="entry name" value="Ankyrin_rpt"/>
</dbReference>
<dbReference type="Pfam" id="PF00023">
    <property type="entry name" value="Ank"/>
    <property type="match status" value="1"/>
</dbReference>
<protein>
    <submittedName>
        <fullName evidence="9">Ankyrin repeat: SAM and basic leucine zipper domain-containing protein 1-like protein</fullName>
    </submittedName>
</protein>
<evidence type="ECO:0000259" key="8">
    <source>
        <dbReference type="PROSITE" id="PS50105"/>
    </source>
</evidence>
<dbReference type="Gene3D" id="1.25.40.20">
    <property type="entry name" value="Ankyrin repeat-containing domain"/>
    <property type="match status" value="1"/>
</dbReference>
<comment type="caution">
    <text evidence="9">The sequence shown here is derived from an EMBL/GenBank/DDBJ whole genome shotgun (WGS) entry which is preliminary data.</text>
</comment>
<keyword evidence="6" id="KW-0040">ANK repeat</keyword>
<feature type="transmembrane region" description="Helical" evidence="7">
    <location>
        <begin position="492"/>
        <end position="514"/>
    </location>
</feature>
<feature type="repeat" description="ANK" evidence="6">
    <location>
        <begin position="218"/>
        <end position="250"/>
    </location>
</feature>
<dbReference type="GO" id="GO:0044218">
    <property type="term" value="C:other organism cell membrane"/>
    <property type="evidence" value="ECO:0007669"/>
    <property type="project" value="UniProtKB-KW"/>
</dbReference>
<reference evidence="9 10" key="1">
    <citation type="journal article" date="2018" name="Gigascience">
        <title>Genomes of trombidid mites reveal novel predicted allergens and laterally-transferred genes associated with secondary metabolism.</title>
        <authorList>
            <person name="Dong X."/>
            <person name="Chaisiri K."/>
            <person name="Xia D."/>
            <person name="Armstrong S.D."/>
            <person name="Fang Y."/>
            <person name="Donnelly M.J."/>
            <person name="Kadowaki T."/>
            <person name="McGarry J.W."/>
            <person name="Darby A.C."/>
            <person name="Makepeace B.L."/>
        </authorList>
    </citation>
    <scope>NUCLEOTIDE SEQUENCE [LARGE SCALE GENOMIC DNA]</scope>
    <source>
        <strain evidence="9">UoL-UT</strain>
    </source>
</reference>
<dbReference type="PROSITE" id="PS50105">
    <property type="entry name" value="SAM_DOMAIN"/>
    <property type="match status" value="1"/>
</dbReference>
<dbReference type="AlphaFoldDB" id="A0A443STH6"/>
<dbReference type="Pfam" id="PF00536">
    <property type="entry name" value="SAM_1"/>
    <property type="match status" value="1"/>
</dbReference>
<evidence type="ECO:0000256" key="5">
    <source>
        <dbReference type="ARBA" id="ARBA00023298"/>
    </source>
</evidence>
<keyword evidence="3" id="KW-1052">Target cell membrane</keyword>
<dbReference type="EMBL" id="NCKV01000359">
    <property type="protein sequence ID" value="RWS30835.1"/>
    <property type="molecule type" value="Genomic_DNA"/>
</dbReference>
<evidence type="ECO:0000313" key="10">
    <source>
        <dbReference type="Proteomes" id="UP000288716"/>
    </source>
</evidence>
<keyword evidence="2" id="KW-0268">Exocytosis</keyword>
<dbReference type="VEuPathDB" id="VectorBase:LDEU001205"/>
<accession>A0A443STH6</accession>
<dbReference type="OrthoDB" id="448455at2759"/>
<feature type="repeat" description="ANK" evidence="6">
    <location>
        <begin position="112"/>
        <end position="144"/>
    </location>
</feature>
<dbReference type="Proteomes" id="UP000288716">
    <property type="component" value="Unassembled WGS sequence"/>
</dbReference>
<keyword evidence="7" id="KW-1133">Transmembrane helix</keyword>
<dbReference type="PANTHER" id="PTHR24157">
    <property type="entry name" value="ANKYRIN REPEAT, SAM AND BASIC LEUCINE ZIPPER DOMAIN-CONTAINING PROTEIN 1"/>
    <property type="match status" value="1"/>
</dbReference>
<keyword evidence="10" id="KW-1185">Reference proteome</keyword>
<dbReference type="InterPro" id="IPR036770">
    <property type="entry name" value="Ankyrin_rpt-contain_sf"/>
</dbReference>
<keyword evidence="4" id="KW-0528">Neurotoxin</keyword>
<gene>
    <name evidence="9" type="ORF">B4U80_05479</name>
</gene>
<dbReference type="GO" id="GO:0044231">
    <property type="term" value="C:host cell presynaptic membrane"/>
    <property type="evidence" value="ECO:0007669"/>
    <property type="project" value="UniProtKB-KW"/>
</dbReference>
<dbReference type="Gene3D" id="1.10.150.50">
    <property type="entry name" value="Transcription Factor, Ets-1"/>
    <property type="match status" value="1"/>
</dbReference>
<comment type="subcellular location">
    <subcellularLocation>
        <location evidence="1">Target cell membrane</location>
    </subcellularLocation>
</comment>
<keyword evidence="4" id="KW-0638">Presynaptic neurotoxin</keyword>
<evidence type="ECO:0000256" key="6">
    <source>
        <dbReference type="PROSITE-ProRule" id="PRU00023"/>
    </source>
</evidence>
<dbReference type="Pfam" id="PF12796">
    <property type="entry name" value="Ank_2"/>
    <property type="match status" value="1"/>
</dbReference>
<proteinExistence type="predicted"/>
<evidence type="ECO:0000256" key="2">
    <source>
        <dbReference type="ARBA" id="ARBA00022483"/>
    </source>
</evidence>
<dbReference type="PROSITE" id="PS50088">
    <property type="entry name" value="ANK_REPEAT"/>
    <property type="match status" value="3"/>
</dbReference>
<evidence type="ECO:0000256" key="7">
    <source>
        <dbReference type="SAM" id="Phobius"/>
    </source>
</evidence>
<dbReference type="InterPro" id="IPR001660">
    <property type="entry name" value="SAM"/>
</dbReference>
<dbReference type="PROSITE" id="PS50297">
    <property type="entry name" value="ANK_REP_REGION"/>
    <property type="match status" value="3"/>
</dbReference>
<keyword evidence="4" id="KW-0800">Toxin</keyword>
<dbReference type="SUPFAM" id="SSF48403">
    <property type="entry name" value="Ankyrin repeat"/>
    <property type="match status" value="1"/>
</dbReference>
<keyword evidence="5" id="KW-1053">Target membrane</keyword>
<evidence type="ECO:0000313" key="9">
    <source>
        <dbReference type="EMBL" id="RWS30835.1"/>
    </source>
</evidence>
<name>A0A443STH6_9ACAR</name>
<feature type="repeat" description="ANK" evidence="6">
    <location>
        <begin position="185"/>
        <end position="217"/>
    </location>
</feature>
<dbReference type="SMART" id="SM00454">
    <property type="entry name" value="SAM"/>
    <property type="match status" value="1"/>
</dbReference>
<dbReference type="GO" id="GO:0006887">
    <property type="term" value="P:exocytosis"/>
    <property type="evidence" value="ECO:0007669"/>
    <property type="project" value="UniProtKB-KW"/>
</dbReference>
<sequence length="519" mass="58627">MSFIPGGYESDESDDYDCDNLVYVNDTLKNTTSNESFVTSKTHESNKYEPWGEEPRKAFLWPPKPAERSRSPSPARTIVLDDIRMAVVSGNLNALKKRVEEEGFFVDTVLHSGWTPLMYAANKAQPEVVQYLLDNNANPNYQTKEDNSTPLLVACNSSETDEPKLLECISNLLRCGAQCNTQDKHLNTPLTLAVRKRKQMLVNKLIDTGADLNIQDKEGWTPLHFAVNSGCGPLVKTLIERGANLDITSRKGQTAAELALEKDYKEIGDVIERVKRDNQRKFSDAEIESLQTISKPSSRLDTSLLPDSQKRFVDELDTFLSNLQLSEYKQTFIDQKITFRELLTLSEEDLDKIGIDKLGVRKKIIAKLTEVHKSKWKRDSLANLKTLDTISCPDAVAMMANIAKHLAYIEATIGYLRHQINKEPRILEYGQEAGNVQHLISENKQCLLFSQKIFDEVKYFTKDLDKVKNNAELNKGDVIDKSIVNYNGKAPWTQTVILTPVIILGSVIGVFMLLKHKML</sequence>
<dbReference type="PANTHER" id="PTHR24157:SF3">
    <property type="entry name" value="ANKYRIN REPEAT, SAM AND BASIC LEUCINE ZIPPER DOMAIN-CONTAINING PROTEIN 1"/>
    <property type="match status" value="1"/>
</dbReference>
<dbReference type="SUPFAM" id="SSF47769">
    <property type="entry name" value="SAM/Pointed domain"/>
    <property type="match status" value="1"/>
</dbReference>
<organism evidence="9 10">
    <name type="scientific">Leptotrombidium deliense</name>
    <dbReference type="NCBI Taxonomy" id="299467"/>
    <lineage>
        <taxon>Eukaryota</taxon>
        <taxon>Metazoa</taxon>
        <taxon>Ecdysozoa</taxon>
        <taxon>Arthropoda</taxon>
        <taxon>Chelicerata</taxon>
        <taxon>Arachnida</taxon>
        <taxon>Acari</taxon>
        <taxon>Acariformes</taxon>
        <taxon>Trombidiformes</taxon>
        <taxon>Prostigmata</taxon>
        <taxon>Anystina</taxon>
        <taxon>Parasitengona</taxon>
        <taxon>Trombiculoidea</taxon>
        <taxon>Trombiculidae</taxon>
        <taxon>Leptotrombidium</taxon>
    </lineage>
</organism>
<dbReference type="InterPro" id="IPR013761">
    <property type="entry name" value="SAM/pointed_sf"/>
</dbReference>